<evidence type="ECO:0000313" key="2">
    <source>
        <dbReference type="EMBL" id="KAL2052402.1"/>
    </source>
</evidence>
<gene>
    <name evidence="2" type="ORF">ABVK25_007274</name>
</gene>
<sequence length="144" mass="14743">MSISIPFPAYSRMSSTATGTGTPGPKAPNSASNPWYEAANEVPIGPARPKRMPAGRHVLIGTAGPALRGGGQSIGKPAGKASAGKQSKQSSGTATASATVAKTSTTSTSEQPRSQPIGAPSEQEQSRTNQFTTTMTEQRRDQAS</sequence>
<comment type="caution">
    <text evidence="2">The sequence shown here is derived from an EMBL/GenBank/DDBJ whole genome shotgun (WGS) entry which is preliminary data.</text>
</comment>
<keyword evidence="3" id="KW-1185">Reference proteome</keyword>
<protein>
    <submittedName>
        <fullName evidence="2">Uncharacterized protein</fullName>
    </submittedName>
</protein>
<evidence type="ECO:0000256" key="1">
    <source>
        <dbReference type="SAM" id="MobiDB-lite"/>
    </source>
</evidence>
<feature type="region of interest" description="Disordered" evidence="1">
    <location>
        <begin position="1"/>
        <end position="144"/>
    </location>
</feature>
<dbReference type="Proteomes" id="UP001590951">
    <property type="component" value="Unassembled WGS sequence"/>
</dbReference>
<reference evidence="2 3" key="1">
    <citation type="submission" date="2024-09" db="EMBL/GenBank/DDBJ databases">
        <title>Rethinking Asexuality: The Enigmatic Case of Functional Sexual Genes in Lepraria (Stereocaulaceae).</title>
        <authorList>
            <person name="Doellman M."/>
            <person name="Sun Y."/>
            <person name="Barcenas-Pena A."/>
            <person name="Lumbsch H.T."/>
            <person name="Grewe F."/>
        </authorList>
    </citation>
    <scope>NUCLEOTIDE SEQUENCE [LARGE SCALE GENOMIC DNA]</scope>
    <source>
        <strain evidence="2 3">Grewe 0041</strain>
    </source>
</reference>
<dbReference type="EMBL" id="JBHFEH010000027">
    <property type="protein sequence ID" value="KAL2052402.1"/>
    <property type="molecule type" value="Genomic_DNA"/>
</dbReference>
<feature type="compositionally biased region" description="Low complexity" evidence="1">
    <location>
        <begin position="75"/>
        <end position="109"/>
    </location>
</feature>
<evidence type="ECO:0000313" key="3">
    <source>
        <dbReference type="Proteomes" id="UP001590951"/>
    </source>
</evidence>
<accession>A0ABR4B3B8</accession>
<feature type="compositionally biased region" description="Low complexity" evidence="1">
    <location>
        <begin position="16"/>
        <end position="28"/>
    </location>
</feature>
<feature type="compositionally biased region" description="Polar residues" evidence="1">
    <location>
        <begin position="122"/>
        <end position="136"/>
    </location>
</feature>
<organism evidence="2 3">
    <name type="scientific">Lepraria finkii</name>
    <dbReference type="NCBI Taxonomy" id="1340010"/>
    <lineage>
        <taxon>Eukaryota</taxon>
        <taxon>Fungi</taxon>
        <taxon>Dikarya</taxon>
        <taxon>Ascomycota</taxon>
        <taxon>Pezizomycotina</taxon>
        <taxon>Lecanoromycetes</taxon>
        <taxon>OSLEUM clade</taxon>
        <taxon>Lecanoromycetidae</taxon>
        <taxon>Lecanorales</taxon>
        <taxon>Lecanorineae</taxon>
        <taxon>Stereocaulaceae</taxon>
        <taxon>Lepraria</taxon>
    </lineage>
</organism>
<proteinExistence type="predicted"/>
<name>A0ABR4B3B8_9LECA</name>